<evidence type="ECO:0000313" key="3">
    <source>
        <dbReference type="EMBL" id="MBB5473692.1"/>
    </source>
</evidence>
<proteinExistence type="predicted"/>
<keyword evidence="1" id="KW-0472">Membrane</keyword>
<dbReference type="RefSeq" id="WP_146839796.1">
    <property type="nucleotide sequence ID" value="NZ_BJVQ01000061.1"/>
</dbReference>
<name>A0A511FIA2_9CELL</name>
<evidence type="ECO:0000313" key="5">
    <source>
        <dbReference type="Proteomes" id="UP000564629"/>
    </source>
</evidence>
<dbReference type="AlphaFoldDB" id="A0A511FIA2"/>
<gene>
    <name evidence="2" type="ORF">CHO01_32030</name>
    <name evidence="3" type="ORF">HNR08_002428</name>
</gene>
<comment type="caution">
    <text evidence="2">The sequence shown here is derived from an EMBL/GenBank/DDBJ whole genome shotgun (WGS) entry which is preliminary data.</text>
</comment>
<organism evidence="2 4">
    <name type="scientific">Cellulomonas hominis</name>
    <dbReference type="NCBI Taxonomy" id="156981"/>
    <lineage>
        <taxon>Bacteria</taxon>
        <taxon>Bacillati</taxon>
        <taxon>Actinomycetota</taxon>
        <taxon>Actinomycetes</taxon>
        <taxon>Micrococcales</taxon>
        <taxon>Cellulomonadaceae</taxon>
        <taxon>Cellulomonas</taxon>
    </lineage>
</organism>
<dbReference type="EMBL" id="BJVQ01000061">
    <property type="protein sequence ID" value="GEL48087.1"/>
    <property type="molecule type" value="Genomic_DNA"/>
</dbReference>
<keyword evidence="1" id="KW-0812">Transmembrane</keyword>
<evidence type="ECO:0000313" key="4">
    <source>
        <dbReference type="Proteomes" id="UP000321723"/>
    </source>
</evidence>
<protein>
    <submittedName>
        <fullName evidence="2">Uncharacterized protein</fullName>
    </submittedName>
</protein>
<feature type="transmembrane region" description="Helical" evidence="1">
    <location>
        <begin position="66"/>
        <end position="87"/>
    </location>
</feature>
<reference evidence="3 5" key="2">
    <citation type="submission" date="2020-08" db="EMBL/GenBank/DDBJ databases">
        <title>Sequencing the genomes of 1000 actinobacteria strains.</title>
        <authorList>
            <person name="Klenk H.-P."/>
        </authorList>
    </citation>
    <scope>NUCLEOTIDE SEQUENCE [LARGE SCALE GENOMIC DNA]</scope>
    <source>
        <strain evidence="3 5">DSM 9581</strain>
    </source>
</reference>
<accession>A0A511FIA2</accession>
<dbReference type="OrthoDB" id="3268840at2"/>
<dbReference type="EMBL" id="JACHDN010000001">
    <property type="protein sequence ID" value="MBB5473692.1"/>
    <property type="molecule type" value="Genomic_DNA"/>
</dbReference>
<keyword evidence="1" id="KW-1133">Transmembrane helix</keyword>
<evidence type="ECO:0000256" key="1">
    <source>
        <dbReference type="SAM" id="Phobius"/>
    </source>
</evidence>
<dbReference type="Proteomes" id="UP000564629">
    <property type="component" value="Unassembled WGS sequence"/>
</dbReference>
<keyword evidence="4" id="KW-1185">Reference proteome</keyword>
<reference evidence="2 4" key="1">
    <citation type="submission" date="2019-07" db="EMBL/GenBank/DDBJ databases">
        <title>Whole genome shotgun sequence of Cellulomonas hominis NBRC 16055.</title>
        <authorList>
            <person name="Hosoyama A."/>
            <person name="Uohara A."/>
            <person name="Ohji S."/>
            <person name="Ichikawa N."/>
        </authorList>
    </citation>
    <scope>NUCLEOTIDE SEQUENCE [LARGE SCALE GENOMIC DNA]</scope>
    <source>
        <strain evidence="2 4">NBRC 16055</strain>
    </source>
</reference>
<dbReference type="Proteomes" id="UP000321723">
    <property type="component" value="Unassembled WGS sequence"/>
</dbReference>
<evidence type="ECO:0000313" key="2">
    <source>
        <dbReference type="EMBL" id="GEL48087.1"/>
    </source>
</evidence>
<sequence length="454" mass="45476">MDEPQHPSTPAGDEAFARLSAADPAADARLDVDALRAEVARRTAGEDAPAELAGVTTLTSRRRARWLQVAAVGVGAALVAGAGGYAVGASGDDGSGPGAAPVIALGGGAMPMVGAADAESAATDMRIGPGFGARAEFTASGLPDDAGTAHAWALDAAAVFSAETAARVASVLGVAGEPTLQYGSWVVGPQDGSAPSVSLQPDGTASISYFDSSRDPWSCTASASDTPDGGIAEATPEMLDPSLVVPVDPSLTGPSCDPSLGDGPGSDAAVAQTRELLASLGVDPAGFEYETTDTGTTRATTVLAYQVVDGQRTGLSWNVTLVADGVQSLYGFLAPLVDLGEYPVVGAVTAAARLNDPRFGSGWGGVMPLMRAEIADDSAVSPSADPTVPPTATPGDPIAWPVQQVTLTGARLGLTLLYQADGAAVLVPAYELTDTDDATWSVIAVDEDSLDLAG</sequence>